<evidence type="ECO:0000256" key="8">
    <source>
        <dbReference type="ARBA" id="ARBA00023277"/>
    </source>
</evidence>
<comment type="catalytic activity">
    <reaction evidence="1">
        <text>2-dehydro-3-deoxy-6-phospho-D-gluconate = D-glyceraldehyde 3-phosphate + pyruvate</text>
        <dbReference type="Rhea" id="RHEA:17089"/>
        <dbReference type="ChEBI" id="CHEBI:15361"/>
        <dbReference type="ChEBI" id="CHEBI:57569"/>
        <dbReference type="ChEBI" id="CHEBI:59776"/>
        <dbReference type="EC" id="4.1.2.14"/>
    </reaction>
</comment>
<evidence type="ECO:0000256" key="5">
    <source>
        <dbReference type="ARBA" id="ARBA00013063"/>
    </source>
</evidence>
<reference evidence="10 11" key="1">
    <citation type="submission" date="2017-11" db="EMBL/GenBank/DDBJ databases">
        <title>Streptomyces carmine sp. nov., a novel actinomycete isolated from Sophora alopecuroides in Xinjiang, China.</title>
        <authorList>
            <person name="Wang Y."/>
            <person name="Luo X."/>
            <person name="Wan C."/>
            <person name="Zhang L."/>
        </authorList>
    </citation>
    <scope>NUCLEOTIDE SEQUENCE [LARGE SCALE GENOMIC DNA]</scope>
    <source>
        <strain evidence="10 11">TRM SA0054</strain>
    </source>
</reference>
<gene>
    <name evidence="10" type="ORF">CUT44_29970</name>
</gene>
<dbReference type="InterPro" id="IPR031338">
    <property type="entry name" value="KDPG/KHG_AS_2"/>
</dbReference>
<dbReference type="PROSITE" id="PS00159">
    <property type="entry name" value="ALDOLASE_KDPG_KHG_1"/>
    <property type="match status" value="1"/>
</dbReference>
<dbReference type="NCBIfam" id="TIGR01182">
    <property type="entry name" value="eda"/>
    <property type="match status" value="1"/>
</dbReference>
<dbReference type="EC" id="4.1.2.14" evidence="5"/>
<dbReference type="PANTHER" id="PTHR30246:SF1">
    <property type="entry name" value="2-DEHYDRO-3-DEOXY-6-PHOSPHOGALACTONATE ALDOLASE-RELATED"/>
    <property type="match status" value="1"/>
</dbReference>
<organism evidence="10 11">
    <name type="scientific">Streptomyces carminius</name>
    <dbReference type="NCBI Taxonomy" id="2665496"/>
    <lineage>
        <taxon>Bacteria</taxon>
        <taxon>Bacillati</taxon>
        <taxon>Actinomycetota</taxon>
        <taxon>Actinomycetes</taxon>
        <taxon>Kitasatosporales</taxon>
        <taxon>Streptomycetaceae</taxon>
        <taxon>Streptomyces</taxon>
    </lineage>
</organism>
<evidence type="ECO:0000256" key="3">
    <source>
        <dbReference type="ARBA" id="ARBA00006906"/>
    </source>
</evidence>
<keyword evidence="7" id="KW-0704">Schiff base</keyword>
<sequence>MSAEPSAGQSAEQSVPSSVLALGPVLPVVALGDGADGGTGEGFGPGDAVPLARALVAGGLTAVEITLRTPDAVAAVARVAAEVPGAVVGAGTVLTPEQAEAAVDAGARFLVSPGGTDRLLTALESAGVPFLPGASTASEVMALLERGVTEMKFFPARAAGGPEYLQALAAPLPRARFCPTGGVDAASARSYLALPNVGCVGGSWMLPPDALRERDWPRIERLARDAARLGAQAGRGGPGSGGRDGAPDGAPDGG</sequence>
<evidence type="ECO:0000313" key="10">
    <source>
        <dbReference type="EMBL" id="PJE94451.1"/>
    </source>
</evidence>
<evidence type="ECO:0000256" key="4">
    <source>
        <dbReference type="ARBA" id="ARBA00011233"/>
    </source>
</evidence>
<dbReference type="InterPro" id="IPR000887">
    <property type="entry name" value="Aldlse_KDPG_KHG"/>
</dbReference>
<feature type="compositionally biased region" description="Gly residues" evidence="9">
    <location>
        <begin position="233"/>
        <end position="244"/>
    </location>
</feature>
<evidence type="ECO:0000256" key="1">
    <source>
        <dbReference type="ARBA" id="ARBA00000654"/>
    </source>
</evidence>
<name>A0A2M8LR66_9ACTN</name>
<keyword evidence="11" id="KW-1185">Reference proteome</keyword>
<dbReference type="CDD" id="cd00452">
    <property type="entry name" value="KDPG_aldolase"/>
    <property type="match status" value="1"/>
</dbReference>
<protein>
    <recommendedName>
        <fullName evidence="5">2-dehydro-3-deoxy-phosphogluconate aldolase</fullName>
        <ecNumber evidence="5">4.1.2.14</ecNumber>
    </recommendedName>
</protein>
<keyword evidence="8" id="KW-0119">Carbohydrate metabolism</keyword>
<dbReference type="InterPro" id="IPR013785">
    <property type="entry name" value="Aldolase_TIM"/>
</dbReference>
<comment type="similarity">
    <text evidence="3">Belongs to the KHG/KDPG aldolase family.</text>
</comment>
<comment type="caution">
    <text evidence="10">The sequence shown here is derived from an EMBL/GenBank/DDBJ whole genome shotgun (WGS) entry which is preliminary data.</text>
</comment>
<evidence type="ECO:0000256" key="7">
    <source>
        <dbReference type="ARBA" id="ARBA00023270"/>
    </source>
</evidence>
<dbReference type="InterPro" id="IPR031337">
    <property type="entry name" value="KDPG/KHG_AS_1"/>
</dbReference>
<dbReference type="Pfam" id="PF01081">
    <property type="entry name" value="Aldolase"/>
    <property type="match status" value="1"/>
</dbReference>
<dbReference type="Gene3D" id="3.20.20.70">
    <property type="entry name" value="Aldolase class I"/>
    <property type="match status" value="1"/>
</dbReference>
<feature type="region of interest" description="Disordered" evidence="9">
    <location>
        <begin position="227"/>
        <end position="254"/>
    </location>
</feature>
<evidence type="ECO:0000256" key="2">
    <source>
        <dbReference type="ARBA" id="ARBA00004736"/>
    </source>
</evidence>
<dbReference type="GO" id="GO:0008675">
    <property type="term" value="F:2-dehydro-3-deoxy-phosphogluconate aldolase activity"/>
    <property type="evidence" value="ECO:0007669"/>
    <property type="project" value="UniProtKB-EC"/>
</dbReference>
<evidence type="ECO:0000256" key="9">
    <source>
        <dbReference type="SAM" id="MobiDB-lite"/>
    </source>
</evidence>
<dbReference type="EMBL" id="PGGW01000069">
    <property type="protein sequence ID" value="PJE94451.1"/>
    <property type="molecule type" value="Genomic_DNA"/>
</dbReference>
<comment type="pathway">
    <text evidence="2">Carbohydrate acid metabolism; 2-dehydro-3-deoxy-D-gluconate degradation; D-glyceraldehyde 3-phosphate and pyruvate from 2-dehydro-3-deoxy-D-gluconate: step 2/2.</text>
</comment>
<dbReference type="RefSeq" id="WP_100205061.1">
    <property type="nucleotide sequence ID" value="NZ_PGGW01000069.1"/>
</dbReference>
<dbReference type="Proteomes" id="UP000230407">
    <property type="component" value="Unassembled WGS sequence"/>
</dbReference>
<evidence type="ECO:0000313" key="11">
    <source>
        <dbReference type="Proteomes" id="UP000230407"/>
    </source>
</evidence>
<proteinExistence type="inferred from homology"/>
<dbReference type="AlphaFoldDB" id="A0A2M8LR66"/>
<dbReference type="PANTHER" id="PTHR30246">
    <property type="entry name" value="2-KETO-3-DEOXY-6-PHOSPHOGLUCONATE ALDOLASE"/>
    <property type="match status" value="1"/>
</dbReference>
<accession>A0A2M8LR66</accession>
<dbReference type="PROSITE" id="PS00160">
    <property type="entry name" value="ALDOLASE_KDPG_KHG_2"/>
    <property type="match status" value="1"/>
</dbReference>
<dbReference type="SUPFAM" id="SSF51569">
    <property type="entry name" value="Aldolase"/>
    <property type="match status" value="1"/>
</dbReference>
<evidence type="ECO:0000256" key="6">
    <source>
        <dbReference type="ARBA" id="ARBA00023239"/>
    </source>
</evidence>
<comment type="subunit">
    <text evidence="4">Homotrimer.</text>
</comment>
<keyword evidence="6 10" id="KW-0456">Lyase</keyword>